<keyword evidence="3" id="KW-1185">Reference proteome</keyword>
<feature type="region of interest" description="Disordered" evidence="1">
    <location>
        <begin position="249"/>
        <end position="275"/>
    </location>
</feature>
<evidence type="ECO:0000256" key="1">
    <source>
        <dbReference type="SAM" id="MobiDB-lite"/>
    </source>
</evidence>
<organism evidence="2 3">
    <name type="scientific">Entomortierella chlamydospora</name>
    <dbReference type="NCBI Taxonomy" id="101097"/>
    <lineage>
        <taxon>Eukaryota</taxon>
        <taxon>Fungi</taxon>
        <taxon>Fungi incertae sedis</taxon>
        <taxon>Mucoromycota</taxon>
        <taxon>Mortierellomycotina</taxon>
        <taxon>Mortierellomycetes</taxon>
        <taxon>Mortierellales</taxon>
        <taxon>Mortierellaceae</taxon>
        <taxon>Entomortierella</taxon>
    </lineage>
</organism>
<feature type="compositionally biased region" description="Polar residues" evidence="1">
    <location>
        <begin position="209"/>
        <end position="237"/>
    </location>
</feature>
<dbReference type="PROSITE" id="PS51257">
    <property type="entry name" value="PROKAR_LIPOPROTEIN"/>
    <property type="match status" value="1"/>
</dbReference>
<feature type="compositionally biased region" description="Polar residues" evidence="1">
    <location>
        <begin position="124"/>
        <end position="145"/>
    </location>
</feature>
<feature type="compositionally biased region" description="Basic and acidic residues" evidence="1">
    <location>
        <begin position="260"/>
        <end position="269"/>
    </location>
</feature>
<feature type="compositionally biased region" description="Polar residues" evidence="1">
    <location>
        <begin position="249"/>
        <end position="259"/>
    </location>
</feature>
<protein>
    <submittedName>
        <fullName evidence="2">Uncharacterized protein</fullName>
    </submittedName>
</protein>
<dbReference type="AlphaFoldDB" id="A0A9P6MMC0"/>
<evidence type="ECO:0000313" key="3">
    <source>
        <dbReference type="Proteomes" id="UP000703661"/>
    </source>
</evidence>
<comment type="caution">
    <text evidence="2">The sequence shown here is derived from an EMBL/GenBank/DDBJ whole genome shotgun (WGS) entry which is preliminary data.</text>
</comment>
<reference evidence="2" key="1">
    <citation type="journal article" date="2020" name="Fungal Divers.">
        <title>Resolving the Mortierellaceae phylogeny through synthesis of multi-gene phylogenetics and phylogenomics.</title>
        <authorList>
            <person name="Vandepol N."/>
            <person name="Liber J."/>
            <person name="Desiro A."/>
            <person name="Na H."/>
            <person name="Kennedy M."/>
            <person name="Barry K."/>
            <person name="Grigoriev I.V."/>
            <person name="Miller A.N."/>
            <person name="O'Donnell K."/>
            <person name="Stajich J.E."/>
            <person name="Bonito G."/>
        </authorList>
    </citation>
    <scope>NUCLEOTIDE SEQUENCE</scope>
    <source>
        <strain evidence="2">NRRL 2769</strain>
    </source>
</reference>
<feature type="region of interest" description="Disordered" evidence="1">
    <location>
        <begin position="124"/>
        <end position="237"/>
    </location>
</feature>
<name>A0A9P6MMC0_9FUNG</name>
<accession>A0A9P6MMC0</accession>
<dbReference type="EMBL" id="JAAAID010002428">
    <property type="protein sequence ID" value="KAG0007287.1"/>
    <property type="molecule type" value="Genomic_DNA"/>
</dbReference>
<gene>
    <name evidence="2" type="ORF">BGZ80_004848</name>
</gene>
<feature type="region of interest" description="Disordered" evidence="1">
    <location>
        <begin position="56"/>
        <end position="79"/>
    </location>
</feature>
<dbReference type="Proteomes" id="UP000703661">
    <property type="component" value="Unassembled WGS sequence"/>
</dbReference>
<proteinExistence type="predicted"/>
<evidence type="ECO:0000313" key="2">
    <source>
        <dbReference type="EMBL" id="KAG0007287.1"/>
    </source>
</evidence>
<sequence>MPGSTTRPWYPTFGPAITTSCSDSTIQLDNPNQFTLINNAKLNRHAVGPHWRSIQTSATYSPTPSPPASSPLLHSNTVAPSSLSSRLSTASTTTALHAYLSSTYSSAASIDYARATSFHQYDQTMTENKGTQQQPSHQEYYQSHSYPHDSRHHSMQSNQPSNSREARENMLVTNRLFLTPNTSATSHTGKRRATWQDEGDESDEDKNDSASPQAMQVFSSSENVSHPRTEQSSVQQFVPATVFTEQSTIVESGAPVSQDQEMRSAEKRLSTQSTTSSCVNRDVESMDQDDMEVVAETISTAEDRLVDTPQPRQVKRSKQRLDWTVYGIESVAEARRLQSGEQVKDIFQECFYNAAAPTSR</sequence>
<feature type="compositionally biased region" description="Acidic residues" evidence="1">
    <location>
        <begin position="197"/>
        <end position="206"/>
    </location>
</feature>